<evidence type="ECO:0000313" key="4">
    <source>
        <dbReference type="EMBL" id="AEQ53256.1"/>
    </source>
</evidence>
<dbReference type="KEGG" id="phl:KKY_3268"/>
<dbReference type="GO" id="GO:0016747">
    <property type="term" value="F:acyltransferase activity, transferring groups other than amino-acyl groups"/>
    <property type="evidence" value="ECO:0007669"/>
    <property type="project" value="InterPro"/>
</dbReference>
<reference evidence="4 5" key="1">
    <citation type="journal article" date="2012" name="J. Bacteriol.">
        <title>Complete genome sequence of Pelagibacterium halotolerans B2T.</title>
        <authorList>
            <person name="Huo Y.Y."/>
            <person name="Cheng H."/>
            <person name="Han X.F."/>
            <person name="Jiang X.W."/>
            <person name="Sun C."/>
            <person name="Zhang X.Q."/>
            <person name="Zhu X.F."/>
            <person name="Liu Y.F."/>
            <person name="Li P.F."/>
            <person name="Ni P.X."/>
            <person name="Wu M."/>
        </authorList>
    </citation>
    <scope>NUCLEOTIDE SEQUENCE [LARGE SCALE GENOMIC DNA]</scope>
    <source>
        <strain evidence="5">DSM 22347 / JCM 15775 / CGMCC 1.7692 / B2</strain>
    </source>
</reference>
<evidence type="ECO:0000256" key="1">
    <source>
        <dbReference type="ARBA" id="ARBA00022679"/>
    </source>
</evidence>
<evidence type="ECO:0000259" key="3">
    <source>
        <dbReference type="PROSITE" id="PS51186"/>
    </source>
</evidence>
<dbReference type="EMBL" id="CP003075">
    <property type="protein sequence ID" value="AEQ53256.1"/>
    <property type="molecule type" value="Genomic_DNA"/>
</dbReference>
<accession>G4R6Y3</accession>
<feature type="domain" description="N-acetyltransferase" evidence="3">
    <location>
        <begin position="2"/>
        <end position="140"/>
    </location>
</feature>
<keyword evidence="2" id="KW-0012">Acyltransferase</keyword>
<dbReference type="Proteomes" id="UP000008850">
    <property type="component" value="Chromosome"/>
</dbReference>
<dbReference type="AlphaFoldDB" id="G4R6Y3"/>
<organism evidence="4 5">
    <name type="scientific">Pelagibacterium halotolerans (strain DSM 22347 / JCM 15775 / CGMCC 1.7692 / B2)</name>
    <dbReference type="NCBI Taxonomy" id="1082931"/>
    <lineage>
        <taxon>Bacteria</taxon>
        <taxon>Pseudomonadati</taxon>
        <taxon>Pseudomonadota</taxon>
        <taxon>Alphaproteobacteria</taxon>
        <taxon>Hyphomicrobiales</taxon>
        <taxon>Devosiaceae</taxon>
        <taxon>Pelagibacterium</taxon>
    </lineage>
</organism>
<dbReference type="Pfam" id="PF00583">
    <property type="entry name" value="Acetyltransf_1"/>
    <property type="match status" value="1"/>
</dbReference>
<dbReference type="Gene3D" id="3.40.630.30">
    <property type="match status" value="1"/>
</dbReference>
<protein>
    <recommendedName>
        <fullName evidence="3">N-acetyltransferase domain-containing protein</fullName>
    </recommendedName>
</protein>
<dbReference type="CDD" id="cd04301">
    <property type="entry name" value="NAT_SF"/>
    <property type="match status" value="1"/>
</dbReference>
<dbReference type="SUPFAM" id="SSF55729">
    <property type="entry name" value="Acyl-CoA N-acyltransferases (Nat)"/>
    <property type="match status" value="1"/>
</dbReference>
<proteinExistence type="predicted"/>
<dbReference type="STRING" id="1082931.KKY_3268"/>
<dbReference type="eggNOG" id="COG0456">
    <property type="taxonomic scope" value="Bacteria"/>
</dbReference>
<evidence type="ECO:0000313" key="5">
    <source>
        <dbReference type="Proteomes" id="UP000008850"/>
    </source>
</evidence>
<dbReference type="InterPro" id="IPR000182">
    <property type="entry name" value="GNAT_dom"/>
</dbReference>
<dbReference type="PROSITE" id="PS51186">
    <property type="entry name" value="GNAT"/>
    <property type="match status" value="1"/>
</dbReference>
<dbReference type="InterPro" id="IPR016181">
    <property type="entry name" value="Acyl_CoA_acyltransferase"/>
</dbReference>
<dbReference type="InterPro" id="IPR050832">
    <property type="entry name" value="Bact_Acetyltransf"/>
</dbReference>
<dbReference type="HOGENOM" id="CLU_145408_0_0_5"/>
<sequence length="140" mass="15701">MITVKLLDENDLDLLISADISVFDGPIQPDLAKAYLAHPDYLIALASEGDKVVGMATGLYYFHPDKPLEFFVNEVGVAESHQRNGIARRLMTTLFDAARRRGVRYAWVGTEDDNIPAKALYERLDGKGQTMAYYEFDLKA</sequence>
<dbReference type="RefSeq" id="WP_014132400.1">
    <property type="nucleotide sequence ID" value="NC_016078.1"/>
</dbReference>
<evidence type="ECO:0000256" key="2">
    <source>
        <dbReference type="ARBA" id="ARBA00023315"/>
    </source>
</evidence>
<keyword evidence="1" id="KW-0808">Transferase</keyword>
<gene>
    <name evidence="4" type="ordered locus">KKY_3268</name>
</gene>
<dbReference type="PANTHER" id="PTHR43877">
    <property type="entry name" value="AMINOALKYLPHOSPHONATE N-ACETYLTRANSFERASE-RELATED-RELATED"/>
    <property type="match status" value="1"/>
</dbReference>
<name>G4R6Y3_PELHB</name>
<keyword evidence="5" id="KW-1185">Reference proteome</keyword>